<accession>A0A2S2C5Y3</accession>
<keyword evidence="4" id="KW-1185">Reference proteome</keyword>
<dbReference type="GO" id="GO:0016747">
    <property type="term" value="F:acyltransferase activity, transferring groups other than amino-acyl groups"/>
    <property type="evidence" value="ECO:0007669"/>
    <property type="project" value="InterPro"/>
</dbReference>
<evidence type="ECO:0000313" key="3">
    <source>
        <dbReference type="EMBL" id="AWK76280.1"/>
    </source>
</evidence>
<dbReference type="PANTHER" id="PTHR42870:SF1">
    <property type="entry name" value="NON-SPECIFIC LIPID-TRANSFER PROTEIN-LIKE 2"/>
    <property type="match status" value="1"/>
</dbReference>
<dbReference type="PIRSF" id="PIRSF000429">
    <property type="entry name" value="Ac-CoA_Ac_transf"/>
    <property type="match status" value="1"/>
</dbReference>
<geneLocation type="plasmid" evidence="4">
    <name>prb98</name>
</geneLocation>
<sequence>MAEELAVIVGTGTTRFARVRPDTDQLGLMVEASLAAIEDAGLKTTDIDGIVAYGGNIDDRLEIQMSEHLGLYETPVFASIDAGGGGSGHHVEFARHALRRGRARHILCVTGFQESSWGKPTKHASGSVEDLAGASGTSGPTAHFVNTERPYGGTLPAHYGAIAQRHMHQYGTTPEHLAAVAHAIRANGSLNPEAINRNAPSIEEILASPMISTPLTKLMCCLINDGAAAFVMTTADRARDLPHKPVYVLGTGAGALGYSPNILAKGSNGYDLVNTMGKVAADEAFKEGGLKPSDVDVVTLCDNFAITPLLALEDYGFCAKGEGGDFVGDGSRLKIGGELPVNPHGGWLSCSHAGIFHTNLVEAVRQLQGVCGERQVDGAEVALHGANGGSLNTHSCVLLANGAS</sequence>
<dbReference type="InterPro" id="IPR002155">
    <property type="entry name" value="Thiolase"/>
</dbReference>
<evidence type="ECO:0000313" key="4">
    <source>
        <dbReference type="Proteomes" id="UP000245711"/>
    </source>
</evidence>
<proteinExistence type="predicted"/>
<dbReference type="AlphaFoldDB" id="A0A2S2C5Y3"/>
<protein>
    <recommendedName>
        <fullName evidence="2">Thiolase C-terminal domain-containing protein</fullName>
    </recommendedName>
</protein>
<dbReference type="SUPFAM" id="SSF53901">
    <property type="entry name" value="Thiolase-like"/>
    <property type="match status" value="2"/>
</dbReference>
<dbReference type="KEGG" id="roz:CBI38_32995"/>
<dbReference type="PANTHER" id="PTHR42870">
    <property type="entry name" value="ACETYL-COA C-ACETYLTRANSFERASE"/>
    <property type="match status" value="1"/>
</dbReference>
<dbReference type="EMBL" id="CP021355">
    <property type="protein sequence ID" value="AWK76280.1"/>
    <property type="molecule type" value="Genomic_DNA"/>
</dbReference>
<dbReference type="Proteomes" id="UP000245711">
    <property type="component" value="Plasmid pRB98"/>
</dbReference>
<name>A0A2S2C5Y3_9NOCA</name>
<dbReference type="RefSeq" id="WP_109335744.1">
    <property type="nucleotide sequence ID" value="NZ_CP021355.1"/>
</dbReference>
<dbReference type="Gene3D" id="3.40.47.10">
    <property type="match status" value="1"/>
</dbReference>
<evidence type="ECO:0000256" key="1">
    <source>
        <dbReference type="SAM" id="MobiDB-lite"/>
    </source>
</evidence>
<keyword evidence="3" id="KW-0614">Plasmid</keyword>
<reference evidence="3 4" key="1">
    <citation type="submission" date="2017-05" db="EMBL/GenBank/DDBJ databases">
        <title>Isolation of Rhodococcus sp. S2-17 biodegrading of BP-3.</title>
        <authorList>
            <person name="Lee Y."/>
            <person name="Kim K.H."/>
            <person name="Chun B.H."/>
            <person name="Jung H.S."/>
            <person name="Jeon C.O."/>
        </authorList>
    </citation>
    <scope>NUCLEOTIDE SEQUENCE [LARGE SCALE GENOMIC DNA]</scope>
    <source>
        <strain evidence="3 4">S2-17</strain>
        <plasmid evidence="4">prb98</plasmid>
    </source>
</reference>
<evidence type="ECO:0000259" key="2">
    <source>
        <dbReference type="Pfam" id="PF22691"/>
    </source>
</evidence>
<dbReference type="InterPro" id="IPR016039">
    <property type="entry name" value="Thiolase-like"/>
</dbReference>
<feature type="region of interest" description="Disordered" evidence="1">
    <location>
        <begin position="116"/>
        <end position="141"/>
    </location>
</feature>
<organism evidence="3 4">
    <name type="scientific">Rhodococcus oxybenzonivorans</name>
    <dbReference type="NCBI Taxonomy" id="1990687"/>
    <lineage>
        <taxon>Bacteria</taxon>
        <taxon>Bacillati</taxon>
        <taxon>Actinomycetota</taxon>
        <taxon>Actinomycetes</taxon>
        <taxon>Mycobacteriales</taxon>
        <taxon>Nocardiaceae</taxon>
        <taxon>Rhodococcus</taxon>
    </lineage>
</organism>
<dbReference type="Pfam" id="PF22691">
    <property type="entry name" value="Thiolase_C_1"/>
    <property type="match status" value="1"/>
</dbReference>
<dbReference type="InterPro" id="IPR055140">
    <property type="entry name" value="Thiolase_C_2"/>
</dbReference>
<gene>
    <name evidence="3" type="ORF">CBI38_32995</name>
</gene>
<dbReference type="CDD" id="cd00829">
    <property type="entry name" value="SCP-x_thiolase"/>
    <property type="match status" value="1"/>
</dbReference>
<feature type="domain" description="Thiolase C-terminal" evidence="2">
    <location>
        <begin position="270"/>
        <end position="400"/>
    </location>
</feature>
<dbReference type="OrthoDB" id="9785768at2"/>